<keyword evidence="2" id="KW-1185">Reference proteome</keyword>
<dbReference type="InterPro" id="IPR011990">
    <property type="entry name" value="TPR-like_helical_dom_sf"/>
</dbReference>
<comment type="caution">
    <text evidence="1">The sequence shown here is derived from an EMBL/GenBank/DDBJ whole genome shotgun (WGS) entry which is preliminary data.</text>
</comment>
<reference evidence="1 2" key="1">
    <citation type="submission" date="2023-11" db="EMBL/GenBank/DDBJ databases">
        <title>A Novel Polar Bacteriovorax (B. antarcticus) Isolated from the Biocrust in Antarctica.</title>
        <authorList>
            <person name="Mun W."/>
            <person name="Choi S.Y."/>
            <person name="Mitchell R.J."/>
        </authorList>
    </citation>
    <scope>NUCLEOTIDE SEQUENCE [LARGE SCALE GENOMIC DNA]</scope>
    <source>
        <strain evidence="1 2">PP10</strain>
    </source>
</reference>
<gene>
    <name evidence="1" type="ORF">SHI21_01145</name>
</gene>
<dbReference type="RefSeq" id="WP_323574275.1">
    <property type="nucleotide sequence ID" value="NZ_JAYGJQ010000001.1"/>
</dbReference>
<proteinExistence type="predicted"/>
<dbReference type="InterPro" id="IPR019734">
    <property type="entry name" value="TPR_rpt"/>
</dbReference>
<dbReference type="SUPFAM" id="SSF48452">
    <property type="entry name" value="TPR-like"/>
    <property type="match status" value="1"/>
</dbReference>
<dbReference type="Pfam" id="PF13181">
    <property type="entry name" value="TPR_8"/>
    <property type="match status" value="1"/>
</dbReference>
<sequence length="270" mass="32436">MFARIRKFPLMSFTVVLTALILLASCDFTPPINRRIIDAQNYITEQKYAKAAYLYEDILKSNPSQDLRLKICYQLGELYSIYLGQYKKAVHYYNEVKELTEDPLWLIKTEEKLADVNFNYVKDYKVAIKNYTRLSQFTPKLKNFDFFQLQIALSYFYLNDKDSALNQLTKIQADPNHEYFIRSFYYSGLIYFEQKEFNKALYVWQEYLKRETKKEYIVQAKFMVANAYESTENLKMAYDIYYSIANDYPNPDVIQNRLNSLYQRRVSRRR</sequence>
<dbReference type="EMBL" id="JAYGJQ010000001">
    <property type="protein sequence ID" value="MEA9354787.1"/>
    <property type="molecule type" value="Genomic_DNA"/>
</dbReference>
<dbReference type="Proteomes" id="UP001302274">
    <property type="component" value="Unassembled WGS sequence"/>
</dbReference>
<protein>
    <submittedName>
        <fullName evidence="1">Tetratricopeptide repeat protein</fullName>
    </submittedName>
</protein>
<dbReference type="Gene3D" id="1.25.40.10">
    <property type="entry name" value="Tetratricopeptide repeat domain"/>
    <property type="match status" value="2"/>
</dbReference>
<evidence type="ECO:0000313" key="2">
    <source>
        <dbReference type="Proteomes" id="UP001302274"/>
    </source>
</evidence>
<dbReference type="PROSITE" id="PS51257">
    <property type="entry name" value="PROKAR_LIPOPROTEIN"/>
    <property type="match status" value="1"/>
</dbReference>
<name>A0ABU5VP16_9BACT</name>
<organism evidence="1 2">
    <name type="scientific">Bacteriovorax antarcticus</name>
    <dbReference type="NCBI Taxonomy" id="3088717"/>
    <lineage>
        <taxon>Bacteria</taxon>
        <taxon>Pseudomonadati</taxon>
        <taxon>Bdellovibrionota</taxon>
        <taxon>Bacteriovoracia</taxon>
        <taxon>Bacteriovoracales</taxon>
        <taxon>Bacteriovoracaceae</taxon>
        <taxon>Bacteriovorax</taxon>
    </lineage>
</organism>
<dbReference type="Pfam" id="PF13174">
    <property type="entry name" value="TPR_6"/>
    <property type="match status" value="2"/>
</dbReference>
<evidence type="ECO:0000313" key="1">
    <source>
        <dbReference type="EMBL" id="MEA9354787.1"/>
    </source>
</evidence>
<accession>A0ABU5VP16</accession>